<keyword evidence="1" id="KW-0472">Membrane</keyword>
<feature type="transmembrane region" description="Helical" evidence="1">
    <location>
        <begin position="31"/>
        <end position="53"/>
    </location>
</feature>
<dbReference type="EMBL" id="CP017754">
    <property type="protein sequence ID" value="AOZ06536.1"/>
    <property type="molecule type" value="Genomic_DNA"/>
</dbReference>
<keyword evidence="3" id="KW-1185">Reference proteome</keyword>
<sequence length="66" mass="7978">MLAIACFLLGLFLAFSYPVYRIMRRAHMRIWLYSFLIIPFFGPMLCLFVVAFGKWPTRRRLNRLFD</sequence>
<evidence type="ECO:0008006" key="4">
    <source>
        <dbReference type="Google" id="ProtNLM"/>
    </source>
</evidence>
<protein>
    <recommendedName>
        <fullName evidence="4">Cardiolipin synthase N-terminal domain-containing protein</fullName>
    </recommendedName>
</protein>
<keyword evidence="1" id="KW-0812">Transmembrane</keyword>
<dbReference type="Proteomes" id="UP000177515">
    <property type="component" value="Chromosome 1"/>
</dbReference>
<evidence type="ECO:0000256" key="1">
    <source>
        <dbReference type="SAM" id="Phobius"/>
    </source>
</evidence>
<evidence type="ECO:0000313" key="2">
    <source>
        <dbReference type="EMBL" id="AOZ06536.1"/>
    </source>
</evidence>
<organism evidence="2 3">
    <name type="scientific">Cupriavidus malaysiensis</name>
    <dbReference type="NCBI Taxonomy" id="367825"/>
    <lineage>
        <taxon>Bacteria</taxon>
        <taxon>Pseudomonadati</taxon>
        <taxon>Pseudomonadota</taxon>
        <taxon>Betaproteobacteria</taxon>
        <taxon>Burkholderiales</taxon>
        <taxon>Burkholderiaceae</taxon>
        <taxon>Cupriavidus</taxon>
    </lineage>
</organism>
<proteinExistence type="predicted"/>
<name>A0ABN4TJH0_9BURK</name>
<reference evidence="2 3" key="1">
    <citation type="submission" date="2016-10" db="EMBL/GenBank/DDBJ databases">
        <title>Complete genome sequences of three Cupriavidus strains isolated from various Malaysian environments.</title>
        <authorList>
            <person name="Abdullah A.A.-A."/>
            <person name="Shafie N.A.H."/>
            <person name="Lau N.S."/>
        </authorList>
    </citation>
    <scope>NUCLEOTIDE SEQUENCE [LARGE SCALE GENOMIC DNA]</scope>
    <source>
        <strain evidence="2 3">USMAA1020</strain>
    </source>
</reference>
<accession>A0ABN4TJH0</accession>
<keyword evidence="1" id="KW-1133">Transmembrane helix</keyword>
<dbReference type="RefSeq" id="WP_071013168.1">
    <property type="nucleotide sequence ID" value="NZ_CP017754.1"/>
</dbReference>
<evidence type="ECO:0000313" key="3">
    <source>
        <dbReference type="Proteomes" id="UP000177515"/>
    </source>
</evidence>
<gene>
    <name evidence="2" type="ORF">BKK80_12425</name>
</gene>